<feature type="transmembrane region" description="Helical" evidence="4">
    <location>
        <begin position="295"/>
        <end position="317"/>
    </location>
</feature>
<keyword evidence="4" id="KW-0472">Membrane</keyword>
<gene>
    <name evidence="6" type="ordered locus">Phep_2031</name>
</gene>
<reference evidence="6 7" key="1">
    <citation type="journal article" date="2009" name="Stand. Genomic Sci.">
        <title>Complete genome sequence of Pedobacter heparinus type strain (HIM 762-3).</title>
        <authorList>
            <person name="Han C."/>
            <person name="Spring S."/>
            <person name="Lapidus A."/>
            <person name="Del Rio T.G."/>
            <person name="Tice H."/>
            <person name="Copeland A."/>
            <person name="Cheng J.F."/>
            <person name="Lucas S."/>
            <person name="Chen F."/>
            <person name="Nolan M."/>
            <person name="Bruce D."/>
            <person name="Goodwin L."/>
            <person name="Pitluck S."/>
            <person name="Ivanova N."/>
            <person name="Mavromatis K."/>
            <person name="Mikhailova N."/>
            <person name="Pati A."/>
            <person name="Chen A."/>
            <person name="Palaniappan K."/>
            <person name="Land M."/>
            <person name="Hauser L."/>
            <person name="Chang Y.J."/>
            <person name="Jeffries C.C."/>
            <person name="Saunders E."/>
            <person name="Chertkov O."/>
            <person name="Brettin T."/>
            <person name="Goker M."/>
            <person name="Rohde M."/>
            <person name="Bristow J."/>
            <person name="Eisen J.A."/>
            <person name="Markowitz V."/>
            <person name="Hugenholtz P."/>
            <person name="Kyrpides N.C."/>
            <person name="Klenk H.P."/>
            <person name="Detter J.C."/>
        </authorList>
    </citation>
    <scope>NUCLEOTIDE SEQUENCE [LARGE SCALE GENOMIC DNA]</scope>
    <source>
        <strain evidence="7">ATCC 13125 / DSM 2366 / CIP 104194 / JCM 7457 / NBRC 12017 / NCIMB 9290 / NRRL B-14731 / HIM 762-3</strain>
    </source>
</reference>
<protein>
    <submittedName>
        <fullName evidence="6">Glycosyl transferase family 2</fullName>
    </submittedName>
</protein>
<organism evidence="6 7">
    <name type="scientific">Pedobacter heparinus (strain ATCC 13125 / DSM 2366 / CIP 104194 / JCM 7457 / NBRC 12017 / NCIMB 9290 / NRRL B-14731 / HIM 762-3)</name>
    <dbReference type="NCBI Taxonomy" id="485917"/>
    <lineage>
        <taxon>Bacteria</taxon>
        <taxon>Pseudomonadati</taxon>
        <taxon>Bacteroidota</taxon>
        <taxon>Sphingobacteriia</taxon>
        <taxon>Sphingobacteriales</taxon>
        <taxon>Sphingobacteriaceae</taxon>
        <taxon>Pedobacter</taxon>
    </lineage>
</organism>
<dbReference type="Pfam" id="PF00535">
    <property type="entry name" value="Glycos_transf_2"/>
    <property type="match status" value="1"/>
</dbReference>
<dbReference type="RefSeq" id="WP_015807849.1">
    <property type="nucleotide sequence ID" value="NC_013061.1"/>
</dbReference>
<accession>C6XWU2</accession>
<dbReference type="CDD" id="cd06439">
    <property type="entry name" value="CESA_like_1"/>
    <property type="match status" value="1"/>
</dbReference>
<dbReference type="InterPro" id="IPR029044">
    <property type="entry name" value="Nucleotide-diphossugar_trans"/>
</dbReference>
<feature type="transmembrane region" description="Helical" evidence="4">
    <location>
        <begin position="6"/>
        <end position="27"/>
    </location>
</feature>
<dbReference type="AlphaFoldDB" id="C6XWU2"/>
<keyword evidence="4" id="KW-0812">Transmembrane</keyword>
<dbReference type="PANTHER" id="PTHR43630">
    <property type="entry name" value="POLY-BETA-1,6-N-ACETYL-D-GLUCOSAMINE SYNTHASE"/>
    <property type="match status" value="1"/>
</dbReference>
<sequence>MIIAFWICLFIIIYTFIGYGLVLFFLVKIKRIFTKPQVFIPVPDDLPNVTLLIAAYNEEDIIADKVNNTLELNYPKDRLQIVFITDGSSDRTVERLRNREGITLLHEDTRAGKMAAIKRAIPFINGDITVFTDANTFLNKDAILELVKHYQNNKVGAVAGEKRILVEDKADASSAGEGFYWKYESALKKWDYELYSNVGAAGELFSIRTALYQPVESDTIIDDHMIAMRIAEKGYVIAYEPNAYAMETASANTKEELKRKIRIAAGGIQSILRLKKAANPLYYPVLTFQYISHRVLRWTVTPILLVVTFLLNGLIVLNGDRGIYLVIFGAQVVFYVLGLTGMIFERRNIRIKSFFIPYYFCVMNYAVIAGAIRYFKRQQSAAWEKSERKTAQT</sequence>
<dbReference type="STRING" id="485917.Phep_2031"/>
<evidence type="ECO:0000256" key="2">
    <source>
        <dbReference type="ARBA" id="ARBA00022676"/>
    </source>
</evidence>
<evidence type="ECO:0000256" key="4">
    <source>
        <dbReference type="SAM" id="Phobius"/>
    </source>
</evidence>
<dbReference type="InterPro" id="IPR001173">
    <property type="entry name" value="Glyco_trans_2-like"/>
</dbReference>
<keyword evidence="7" id="KW-1185">Reference proteome</keyword>
<keyword evidence="4" id="KW-1133">Transmembrane helix</keyword>
<dbReference type="CAZy" id="GT2">
    <property type="family name" value="Glycosyltransferase Family 2"/>
</dbReference>
<dbReference type="PANTHER" id="PTHR43630:SF1">
    <property type="entry name" value="POLY-BETA-1,6-N-ACETYL-D-GLUCOSAMINE SYNTHASE"/>
    <property type="match status" value="1"/>
</dbReference>
<evidence type="ECO:0000256" key="3">
    <source>
        <dbReference type="ARBA" id="ARBA00022679"/>
    </source>
</evidence>
<comment type="similarity">
    <text evidence="1">Belongs to the glycosyltransferase 2 family.</text>
</comment>
<keyword evidence="3 6" id="KW-0808">Transferase</keyword>
<evidence type="ECO:0000256" key="1">
    <source>
        <dbReference type="ARBA" id="ARBA00006739"/>
    </source>
</evidence>
<proteinExistence type="inferred from homology"/>
<evidence type="ECO:0000259" key="5">
    <source>
        <dbReference type="Pfam" id="PF00535"/>
    </source>
</evidence>
<dbReference type="Gene3D" id="3.90.550.10">
    <property type="entry name" value="Spore Coat Polysaccharide Biosynthesis Protein SpsA, Chain A"/>
    <property type="match status" value="1"/>
</dbReference>
<dbReference type="eggNOG" id="COG1215">
    <property type="taxonomic scope" value="Bacteria"/>
</dbReference>
<evidence type="ECO:0000313" key="6">
    <source>
        <dbReference type="EMBL" id="ACU04236.1"/>
    </source>
</evidence>
<dbReference type="Proteomes" id="UP000000852">
    <property type="component" value="Chromosome"/>
</dbReference>
<feature type="domain" description="Glycosyltransferase 2-like" evidence="5">
    <location>
        <begin position="51"/>
        <end position="161"/>
    </location>
</feature>
<feature type="transmembrane region" description="Helical" evidence="4">
    <location>
        <begin position="323"/>
        <end position="344"/>
    </location>
</feature>
<dbReference type="OrthoDB" id="9766971at2"/>
<dbReference type="SUPFAM" id="SSF53448">
    <property type="entry name" value="Nucleotide-diphospho-sugar transferases"/>
    <property type="match status" value="1"/>
</dbReference>
<dbReference type="KEGG" id="phe:Phep_2031"/>
<dbReference type="EMBL" id="CP001681">
    <property type="protein sequence ID" value="ACU04236.1"/>
    <property type="molecule type" value="Genomic_DNA"/>
</dbReference>
<evidence type="ECO:0000313" key="7">
    <source>
        <dbReference type="Proteomes" id="UP000000852"/>
    </source>
</evidence>
<dbReference type="HOGENOM" id="CLU_046109_0_0_10"/>
<keyword evidence="2" id="KW-0328">Glycosyltransferase</keyword>
<feature type="transmembrane region" description="Helical" evidence="4">
    <location>
        <begin position="356"/>
        <end position="375"/>
    </location>
</feature>
<name>C6XWU2_PEDHD</name>
<dbReference type="GO" id="GO:0016757">
    <property type="term" value="F:glycosyltransferase activity"/>
    <property type="evidence" value="ECO:0007669"/>
    <property type="project" value="UniProtKB-KW"/>
</dbReference>